<accession>A0A1C4F8M9</accession>
<gene>
    <name evidence="2" type="ORF">GA0116948_112103</name>
</gene>
<feature type="transmembrane region" description="Helical" evidence="1">
    <location>
        <begin position="16"/>
        <end position="38"/>
    </location>
</feature>
<dbReference type="Proteomes" id="UP000242818">
    <property type="component" value="Unassembled WGS sequence"/>
</dbReference>
<evidence type="ECO:0000313" key="2">
    <source>
        <dbReference type="EMBL" id="SCC52182.1"/>
    </source>
</evidence>
<keyword evidence="3" id="KW-1185">Reference proteome</keyword>
<feature type="transmembrane region" description="Helical" evidence="1">
    <location>
        <begin position="58"/>
        <end position="79"/>
    </location>
</feature>
<dbReference type="Pfam" id="PF04367">
    <property type="entry name" value="DUF502"/>
    <property type="match status" value="1"/>
</dbReference>
<organism evidence="2 3">
    <name type="scientific">Chitinophaga costaii</name>
    <dbReference type="NCBI Taxonomy" id="1335309"/>
    <lineage>
        <taxon>Bacteria</taxon>
        <taxon>Pseudomonadati</taxon>
        <taxon>Bacteroidota</taxon>
        <taxon>Chitinophagia</taxon>
        <taxon>Chitinophagales</taxon>
        <taxon>Chitinophagaceae</taxon>
        <taxon>Chitinophaga</taxon>
    </lineage>
</organism>
<protein>
    <submittedName>
        <fullName evidence="2">Uncharacterized membrane protein</fullName>
    </submittedName>
</protein>
<dbReference type="AlphaFoldDB" id="A0A1C4F8M9"/>
<evidence type="ECO:0000256" key="1">
    <source>
        <dbReference type="SAM" id="Phobius"/>
    </source>
</evidence>
<reference evidence="2 3" key="1">
    <citation type="submission" date="2016-08" db="EMBL/GenBank/DDBJ databases">
        <authorList>
            <person name="Seilhamer J.J."/>
        </authorList>
    </citation>
    <scope>NUCLEOTIDE SEQUENCE [LARGE SCALE GENOMIC DNA]</scope>
    <source>
        <strain evidence="2 3">A37T2</strain>
    </source>
</reference>
<dbReference type="RefSeq" id="WP_089713972.1">
    <property type="nucleotide sequence ID" value="NZ_FMAR01000012.1"/>
</dbReference>
<dbReference type="EMBL" id="FMAR01000012">
    <property type="protein sequence ID" value="SCC52182.1"/>
    <property type="molecule type" value="Genomic_DNA"/>
</dbReference>
<dbReference type="PANTHER" id="PTHR31876:SF26">
    <property type="entry name" value="PROTEIN LIKE COV 2"/>
    <property type="match status" value="1"/>
</dbReference>
<keyword evidence="1" id="KW-0472">Membrane</keyword>
<keyword evidence="1" id="KW-0812">Transmembrane</keyword>
<dbReference type="InterPro" id="IPR007462">
    <property type="entry name" value="COV1-like"/>
</dbReference>
<proteinExistence type="predicted"/>
<dbReference type="OrthoDB" id="9789516at2"/>
<keyword evidence="1" id="KW-1133">Transmembrane helix</keyword>
<name>A0A1C4F8M9_9BACT</name>
<sequence>MAKFNFNTFTSRLLRYFFQGLLILAPVGITAFAIYWGFQTIDNLLPLNLLSEHTPLYFLRYKGVGFVLVLFIIVLVGYLSSSFILGRLFDIFDHALEHIPFVKYIYSSIKDVFDAFVGEKKKFDHPVLARIYGEDVWEIGFITQQDMAHFGLTDHMAVYCPQSYAIAGKVYLVPKHKVRILENITAAEAMKFVVSGGVTGSVHAHIMVPEDPVAAPAGTNTPG</sequence>
<evidence type="ECO:0000313" key="3">
    <source>
        <dbReference type="Proteomes" id="UP000242818"/>
    </source>
</evidence>
<dbReference type="PANTHER" id="PTHR31876">
    <property type="entry name" value="COV-LIKE PROTEIN 1"/>
    <property type="match status" value="1"/>
</dbReference>